<name>A0A2T0B0T7_9CLOT</name>
<evidence type="ECO:0000313" key="7">
    <source>
        <dbReference type="Proteomes" id="UP000239706"/>
    </source>
</evidence>
<evidence type="ECO:0000259" key="5">
    <source>
        <dbReference type="Pfam" id="PF12323"/>
    </source>
</evidence>
<accession>A0A2T0B0T7</accession>
<dbReference type="InterPro" id="IPR010095">
    <property type="entry name" value="Cas12f1-like_TNB"/>
</dbReference>
<evidence type="ECO:0000256" key="2">
    <source>
        <dbReference type="ARBA" id="ARBA00022833"/>
    </source>
</evidence>
<dbReference type="RefSeq" id="WP_106064643.1">
    <property type="nucleotide sequence ID" value="NZ_PVXO01000069.1"/>
</dbReference>
<organism evidence="6 7">
    <name type="scientific">Clostridium liquoris</name>
    <dbReference type="NCBI Taxonomy" id="1289519"/>
    <lineage>
        <taxon>Bacteria</taxon>
        <taxon>Bacillati</taxon>
        <taxon>Bacillota</taxon>
        <taxon>Clostridia</taxon>
        <taxon>Eubacteriales</taxon>
        <taxon>Clostridiaceae</taxon>
        <taxon>Clostridium</taxon>
    </lineage>
</organism>
<evidence type="ECO:0000256" key="3">
    <source>
        <dbReference type="ARBA" id="ARBA00023125"/>
    </source>
</evidence>
<dbReference type="Pfam" id="PF12323">
    <property type="entry name" value="HTH_OrfB_IS605"/>
    <property type="match status" value="1"/>
</dbReference>
<evidence type="ECO:0000313" key="6">
    <source>
        <dbReference type="EMBL" id="PRR77094.1"/>
    </source>
</evidence>
<feature type="domain" description="Cas12f1-like TNB" evidence="4">
    <location>
        <begin position="264"/>
        <end position="331"/>
    </location>
</feature>
<keyword evidence="1" id="KW-0479">Metal-binding</keyword>
<proteinExistence type="predicted"/>
<dbReference type="Proteomes" id="UP000239706">
    <property type="component" value="Unassembled WGS sequence"/>
</dbReference>
<dbReference type="NCBIfam" id="NF040570">
    <property type="entry name" value="guided_TnpB"/>
    <property type="match status" value="1"/>
</dbReference>
<protein>
    <submittedName>
        <fullName evidence="6">Putative transposase DNA-binding domain protein</fullName>
    </submittedName>
</protein>
<sequence length="341" mass="39770">MIKKNKGYRFRLKPNKEQMVYLEKAFGCSRKMYNLYVDMLYKQLHEKNFINGKIDYKAIHLPTPAIIKKGYEYMKEIDSLAFANVQLNFRDAIKKYNSEFDGKTYSKKALKQVETLGKELTFKDLKGIPNFKSKRKNQDSFTTNNQNGTVSIVDEKYVKIPKLKEPIKFVNHRQLPENSIIKSVTLSKNCRNQYYISFTVEYYTLEKQTPSKIQNKISEQRKDWLHKKAYNLAKVYDAIIVEDINLRAVGQCLKLGKSLADNGFGTFRNFLKYKLEDMGKQLIKIDKWFPSSKMCSNCGTMKEKLQLSDRIYKCENCGCIIDRDYNAALNIKEAGSALLAW</sequence>
<dbReference type="EMBL" id="PVXO01000069">
    <property type="protein sequence ID" value="PRR77094.1"/>
    <property type="molecule type" value="Genomic_DNA"/>
</dbReference>
<keyword evidence="2" id="KW-0862">Zinc</keyword>
<keyword evidence="3 6" id="KW-0238">DNA-binding</keyword>
<dbReference type="OrthoDB" id="1551477at2"/>
<gene>
    <name evidence="6" type="ORF">CLLI_26120</name>
</gene>
<dbReference type="Pfam" id="PF07282">
    <property type="entry name" value="Cas12f1-like_TNB"/>
    <property type="match status" value="1"/>
</dbReference>
<evidence type="ECO:0000259" key="4">
    <source>
        <dbReference type="Pfam" id="PF07282"/>
    </source>
</evidence>
<dbReference type="InterPro" id="IPR021027">
    <property type="entry name" value="Transposase_put_HTH"/>
</dbReference>
<feature type="domain" description="Transposase putative helix-turn-helix" evidence="5">
    <location>
        <begin position="1"/>
        <end position="40"/>
    </location>
</feature>
<dbReference type="AlphaFoldDB" id="A0A2T0B0T7"/>
<dbReference type="GO" id="GO:0046872">
    <property type="term" value="F:metal ion binding"/>
    <property type="evidence" value="ECO:0007669"/>
    <property type="project" value="UniProtKB-KW"/>
</dbReference>
<dbReference type="GO" id="GO:0003677">
    <property type="term" value="F:DNA binding"/>
    <property type="evidence" value="ECO:0007669"/>
    <property type="project" value="UniProtKB-KW"/>
</dbReference>
<reference evidence="6 7" key="1">
    <citation type="submission" date="2018-03" db="EMBL/GenBank/DDBJ databases">
        <title>Genome sequence of Clostridium liquoris DSM 100320.</title>
        <authorList>
            <person name="Poehlein A."/>
            <person name="Daniel R."/>
        </authorList>
    </citation>
    <scope>NUCLEOTIDE SEQUENCE [LARGE SCALE GENOMIC DNA]</scope>
    <source>
        <strain evidence="6 7">DSM 100320</strain>
    </source>
</reference>
<comment type="caution">
    <text evidence="6">The sequence shown here is derived from an EMBL/GenBank/DDBJ whole genome shotgun (WGS) entry which is preliminary data.</text>
</comment>
<keyword evidence="7" id="KW-1185">Reference proteome</keyword>
<evidence type="ECO:0000256" key="1">
    <source>
        <dbReference type="ARBA" id="ARBA00022723"/>
    </source>
</evidence>